<protein>
    <recommendedName>
        <fullName evidence="6">HTH merR-type domain-containing protein</fullName>
    </recommendedName>
</protein>
<dbReference type="PRINTS" id="PR00040">
    <property type="entry name" value="HTHMERR"/>
</dbReference>
<evidence type="ECO:0000256" key="3">
    <source>
        <dbReference type="ARBA" id="ARBA00023125"/>
    </source>
</evidence>
<evidence type="ECO:0000313" key="7">
    <source>
        <dbReference type="EMBL" id="OEG21103.1"/>
    </source>
</evidence>
<evidence type="ECO:0000256" key="4">
    <source>
        <dbReference type="ARBA" id="ARBA00023163"/>
    </source>
</evidence>
<dbReference type="Proteomes" id="UP000094469">
    <property type="component" value="Unassembled WGS sequence"/>
</dbReference>
<dbReference type="PANTHER" id="PTHR30204:SF69">
    <property type="entry name" value="MERR-FAMILY TRANSCRIPTIONAL REGULATOR"/>
    <property type="match status" value="1"/>
</dbReference>
<dbReference type="GO" id="GO:0003700">
    <property type="term" value="F:DNA-binding transcription factor activity"/>
    <property type="evidence" value="ECO:0007669"/>
    <property type="project" value="InterPro"/>
</dbReference>
<dbReference type="SMART" id="SM00422">
    <property type="entry name" value="HTH_MERR"/>
    <property type="match status" value="1"/>
</dbReference>
<dbReference type="PROSITE" id="PS50937">
    <property type="entry name" value="HTH_MERR_2"/>
    <property type="match status" value="1"/>
</dbReference>
<feature type="coiled-coil region" evidence="5">
    <location>
        <begin position="82"/>
        <end position="109"/>
    </location>
</feature>
<organism evidence="7 8">
    <name type="scientific">Enterococcus ureilyticus</name>
    <dbReference type="NCBI Taxonomy" id="1131292"/>
    <lineage>
        <taxon>Bacteria</taxon>
        <taxon>Bacillati</taxon>
        <taxon>Bacillota</taxon>
        <taxon>Bacilli</taxon>
        <taxon>Lactobacillales</taxon>
        <taxon>Enterococcaceae</taxon>
        <taxon>Enterococcus</taxon>
    </lineage>
</organism>
<dbReference type="OrthoDB" id="6006at2"/>
<evidence type="ECO:0000256" key="2">
    <source>
        <dbReference type="ARBA" id="ARBA00023015"/>
    </source>
</evidence>
<evidence type="ECO:0000313" key="8">
    <source>
        <dbReference type="Proteomes" id="UP000094469"/>
    </source>
</evidence>
<dbReference type="InterPro" id="IPR009061">
    <property type="entry name" value="DNA-bd_dom_put_sf"/>
</dbReference>
<keyword evidence="8" id="KW-1185">Reference proteome</keyword>
<dbReference type="SUPFAM" id="SSF46955">
    <property type="entry name" value="Putative DNA-binding domain"/>
    <property type="match status" value="1"/>
</dbReference>
<gene>
    <name evidence="7" type="ORF">BCR24_08445</name>
</gene>
<evidence type="ECO:0000259" key="6">
    <source>
        <dbReference type="PROSITE" id="PS50937"/>
    </source>
</evidence>
<dbReference type="Pfam" id="PF13411">
    <property type="entry name" value="MerR_1"/>
    <property type="match status" value="1"/>
</dbReference>
<comment type="caution">
    <text evidence="7">The sequence shown here is derived from an EMBL/GenBank/DDBJ whole genome shotgun (WGS) entry which is preliminary data.</text>
</comment>
<evidence type="ECO:0000256" key="1">
    <source>
        <dbReference type="ARBA" id="ARBA00022491"/>
    </source>
</evidence>
<proteinExistence type="predicted"/>
<feature type="domain" description="HTH merR-type" evidence="6">
    <location>
        <begin position="1"/>
        <end position="70"/>
    </location>
</feature>
<sequence>MYTVHDVAKKMTISPHTLRFYENQGLFPHVTRNHANVRQFSNEDLEWVRIVQALRLTGMSLSEVKRYIMLCEAGNPTIDERSQLITTQRERAEKELINIKEKIKVLEEKEQYYQDLALQERRDYRNPKLKC</sequence>
<keyword evidence="2" id="KW-0805">Transcription regulation</keyword>
<dbReference type="STRING" id="1131292.BCR24_08445"/>
<evidence type="ECO:0000256" key="5">
    <source>
        <dbReference type="SAM" id="Coils"/>
    </source>
</evidence>
<dbReference type="AlphaFoldDB" id="A0A1E5H832"/>
<keyword evidence="4" id="KW-0804">Transcription</keyword>
<keyword evidence="1" id="KW-0678">Repressor</keyword>
<dbReference type="PANTHER" id="PTHR30204">
    <property type="entry name" value="REDOX-CYCLING DRUG-SENSING TRANSCRIPTIONAL ACTIVATOR SOXR"/>
    <property type="match status" value="1"/>
</dbReference>
<dbReference type="Gene3D" id="1.10.1660.10">
    <property type="match status" value="1"/>
</dbReference>
<dbReference type="RefSeq" id="WP_069641262.1">
    <property type="nucleotide sequence ID" value="NZ_JAFBEZ010000006.1"/>
</dbReference>
<name>A0A1E5H832_9ENTE</name>
<dbReference type="EMBL" id="MIKC01000041">
    <property type="protein sequence ID" value="OEG21103.1"/>
    <property type="molecule type" value="Genomic_DNA"/>
</dbReference>
<dbReference type="GO" id="GO:0003677">
    <property type="term" value="F:DNA binding"/>
    <property type="evidence" value="ECO:0007669"/>
    <property type="project" value="UniProtKB-KW"/>
</dbReference>
<dbReference type="InterPro" id="IPR000551">
    <property type="entry name" value="MerR-type_HTH_dom"/>
</dbReference>
<keyword evidence="3" id="KW-0238">DNA-binding</keyword>
<keyword evidence="5" id="KW-0175">Coiled coil</keyword>
<reference evidence="8" key="1">
    <citation type="submission" date="2016-09" db="EMBL/GenBank/DDBJ databases">
        <authorList>
            <person name="Gulvik C.A."/>
        </authorList>
    </citation>
    <scope>NUCLEOTIDE SEQUENCE [LARGE SCALE GENOMIC DNA]</scope>
    <source>
        <strain evidence="8">LMG 26676</strain>
    </source>
</reference>
<dbReference type="CDD" id="cd01109">
    <property type="entry name" value="HTH_YyaN"/>
    <property type="match status" value="1"/>
</dbReference>
<accession>A0A1E5H832</accession>
<dbReference type="InterPro" id="IPR047057">
    <property type="entry name" value="MerR_fam"/>
</dbReference>